<protein>
    <submittedName>
        <fullName evidence="1">Uncharacterized protein</fullName>
    </submittedName>
</protein>
<dbReference type="OrthoDB" id="4557896at2759"/>
<name>A0A8H4VY04_9HELO</name>
<reference evidence="1 2" key="1">
    <citation type="submission" date="2020-03" db="EMBL/GenBank/DDBJ databases">
        <title>Draft Genome Sequence of Cudoniella acicularis.</title>
        <authorList>
            <person name="Buettner E."/>
            <person name="Kellner H."/>
        </authorList>
    </citation>
    <scope>NUCLEOTIDE SEQUENCE [LARGE SCALE GENOMIC DNA]</scope>
    <source>
        <strain evidence="1 2">DSM 108380</strain>
    </source>
</reference>
<dbReference type="EMBL" id="JAAMPI010001065">
    <property type="protein sequence ID" value="KAF4626893.1"/>
    <property type="molecule type" value="Genomic_DNA"/>
</dbReference>
<gene>
    <name evidence="1" type="ORF">G7Y89_g11264</name>
</gene>
<evidence type="ECO:0000313" key="2">
    <source>
        <dbReference type="Proteomes" id="UP000566819"/>
    </source>
</evidence>
<keyword evidence="2" id="KW-1185">Reference proteome</keyword>
<proteinExistence type="predicted"/>
<accession>A0A8H4VY04</accession>
<organism evidence="1 2">
    <name type="scientific">Cudoniella acicularis</name>
    <dbReference type="NCBI Taxonomy" id="354080"/>
    <lineage>
        <taxon>Eukaryota</taxon>
        <taxon>Fungi</taxon>
        <taxon>Dikarya</taxon>
        <taxon>Ascomycota</taxon>
        <taxon>Pezizomycotina</taxon>
        <taxon>Leotiomycetes</taxon>
        <taxon>Helotiales</taxon>
        <taxon>Tricladiaceae</taxon>
        <taxon>Cudoniella</taxon>
    </lineage>
</organism>
<dbReference type="Proteomes" id="UP000566819">
    <property type="component" value="Unassembled WGS sequence"/>
</dbReference>
<sequence length="82" mass="9687">MFKRFSFKRTQTAEKVPCEKSTEEVSPDRKFTTELRETGYITEAALKAKLVDVFGPGDYRISTKQERWIYHAPRKLEPEEMK</sequence>
<evidence type="ECO:0000313" key="1">
    <source>
        <dbReference type="EMBL" id="KAF4626893.1"/>
    </source>
</evidence>
<dbReference type="AlphaFoldDB" id="A0A8H4VY04"/>
<comment type="caution">
    <text evidence="1">The sequence shown here is derived from an EMBL/GenBank/DDBJ whole genome shotgun (WGS) entry which is preliminary data.</text>
</comment>